<sequence>MAGGKETPRQKMIGMMYLVLTALLALNVSKEVIAAFVTINNKIGSSSQIIQLKSQDTYHGFQQKKAGIMASNGNLTAFNHWHEKALLLQQKTAVMVDYILGECSEMIELVEGKEWIKERDENGFITELNPLIDIQNMDNYDIPTHFFIGSNPQRPNERGLNLRDNIHAFRDSICTIMANYTYDKKTYSFTPPKTINELENALNTVRKEDRKEVEQVYKLLSIPETLKSNDAERVDMPWSSVMFDHAPVVAAASILSALKLDIENGEAQVADYLLRKIDGPIFKFNKIEPLAFAPSNYLNEGDSANIKIMVAAYDSTNIQKIRYGIDQDTIEANWKETAGAIRIKGTTGQHKIKGAVGILERGILKWRPWSYDYTVGQPMGVISQPDMRVLYKGYDNIVSGVASGYPTESISISGSGCSIRKTTNGKYIVSPNSGNRQATLSISARDKNGKSIQLGSFDYTIRPMPIANAFLGSIKSGDSPSHSAVTSQRKISLRFGPEVNLKPVTMTVISGTVSVEGINKKGKVNAGGMLNSDALQILRQSRGKTVTIMLKYKDSSQQTKRSQPIIFKSR</sequence>
<name>A0A2W1NB31_9FLAO</name>
<dbReference type="Pfam" id="PF21601">
    <property type="entry name" value="GldM_2nd"/>
    <property type="match status" value="1"/>
</dbReference>
<proteinExistence type="predicted"/>
<protein>
    <recommendedName>
        <fullName evidence="6">Gliding motility protein GldM</fullName>
    </recommendedName>
</protein>
<dbReference type="InterPro" id="IPR048405">
    <property type="entry name" value="GldM_Ig-like-1"/>
</dbReference>
<evidence type="ECO:0000259" key="3">
    <source>
        <dbReference type="Pfam" id="PF21602"/>
    </source>
</evidence>
<dbReference type="EMBL" id="QKSB01000008">
    <property type="protein sequence ID" value="PZE16495.1"/>
    <property type="molecule type" value="Genomic_DNA"/>
</dbReference>
<feature type="domain" description="Gliding motility-associated protein GldM second immunoglobulin-like" evidence="3">
    <location>
        <begin position="382"/>
        <end position="462"/>
    </location>
</feature>
<organism evidence="4 5">
    <name type="scientific">Putridiphycobacter roseus</name>
    <dbReference type="NCBI Taxonomy" id="2219161"/>
    <lineage>
        <taxon>Bacteria</taxon>
        <taxon>Pseudomonadati</taxon>
        <taxon>Bacteroidota</taxon>
        <taxon>Flavobacteriia</taxon>
        <taxon>Flavobacteriales</taxon>
        <taxon>Crocinitomicaceae</taxon>
        <taxon>Putridiphycobacter</taxon>
    </lineage>
</organism>
<dbReference type="OrthoDB" id="1490890at2"/>
<evidence type="ECO:0000259" key="2">
    <source>
        <dbReference type="Pfam" id="PF21601"/>
    </source>
</evidence>
<dbReference type="InterPro" id="IPR022720">
    <property type="entry name" value="Motility-assoc_prot_GldM_N"/>
</dbReference>
<accession>A0A2W1NB31</accession>
<dbReference type="Proteomes" id="UP000249248">
    <property type="component" value="Unassembled WGS sequence"/>
</dbReference>
<dbReference type="InterPro" id="IPR048406">
    <property type="entry name" value="GldM_Ig-like-2"/>
</dbReference>
<evidence type="ECO:0000313" key="5">
    <source>
        <dbReference type="Proteomes" id="UP000249248"/>
    </source>
</evidence>
<dbReference type="Pfam" id="PF21602">
    <property type="entry name" value="GldM_3rd"/>
    <property type="match status" value="1"/>
</dbReference>
<evidence type="ECO:0000313" key="4">
    <source>
        <dbReference type="EMBL" id="PZE16495.1"/>
    </source>
</evidence>
<dbReference type="Pfam" id="PF12081">
    <property type="entry name" value="GldM_1st"/>
    <property type="match status" value="1"/>
</dbReference>
<feature type="domain" description="Gliding motility-associated protein GldM N-terminal" evidence="1">
    <location>
        <begin position="31"/>
        <end position="275"/>
    </location>
</feature>
<dbReference type="AlphaFoldDB" id="A0A2W1NB31"/>
<reference evidence="4 5" key="1">
    <citation type="submission" date="2018-06" db="EMBL/GenBank/DDBJ databases">
        <title>The draft genome sequence of Crocinitomix sp. SM1701.</title>
        <authorList>
            <person name="Zhang X."/>
        </authorList>
    </citation>
    <scope>NUCLEOTIDE SEQUENCE [LARGE SCALE GENOMIC DNA]</scope>
    <source>
        <strain evidence="4 5">SM1701</strain>
    </source>
</reference>
<evidence type="ECO:0008006" key="6">
    <source>
        <dbReference type="Google" id="ProtNLM"/>
    </source>
</evidence>
<comment type="caution">
    <text evidence="4">The sequence shown here is derived from an EMBL/GenBank/DDBJ whole genome shotgun (WGS) entry which is preliminary data.</text>
</comment>
<feature type="domain" description="Gliding motility-associated protein GldM first immunoglobulin-like" evidence="2">
    <location>
        <begin position="282"/>
        <end position="376"/>
    </location>
</feature>
<gene>
    <name evidence="4" type="ORF">DNU06_13190</name>
</gene>
<keyword evidence="5" id="KW-1185">Reference proteome</keyword>
<evidence type="ECO:0000259" key="1">
    <source>
        <dbReference type="Pfam" id="PF12081"/>
    </source>
</evidence>
<dbReference type="RefSeq" id="WP_111063954.1">
    <property type="nucleotide sequence ID" value="NZ_JBHUCU010000005.1"/>
</dbReference>